<keyword evidence="4" id="KW-1133">Transmembrane helix</keyword>
<name>A0A1Z4C3J3_9GAMM</name>
<dbReference type="Pfam" id="PF12696">
    <property type="entry name" value="TraG-D_C"/>
    <property type="match status" value="1"/>
</dbReference>
<keyword evidence="2" id="KW-1003">Cell membrane</keyword>
<dbReference type="Gene3D" id="3.40.50.300">
    <property type="entry name" value="P-loop containing nucleotide triphosphate hydrolases"/>
    <property type="match status" value="1"/>
</dbReference>
<feature type="region of interest" description="Disordered" evidence="6">
    <location>
        <begin position="408"/>
        <end position="464"/>
    </location>
</feature>
<evidence type="ECO:0000256" key="1">
    <source>
        <dbReference type="ARBA" id="ARBA00004651"/>
    </source>
</evidence>
<evidence type="ECO:0000256" key="5">
    <source>
        <dbReference type="ARBA" id="ARBA00023136"/>
    </source>
</evidence>
<evidence type="ECO:0000256" key="6">
    <source>
        <dbReference type="SAM" id="MobiDB-lite"/>
    </source>
</evidence>
<dbReference type="GO" id="GO:0005886">
    <property type="term" value="C:plasma membrane"/>
    <property type="evidence" value="ECO:0007669"/>
    <property type="project" value="UniProtKB-SubCell"/>
</dbReference>
<dbReference type="PANTHER" id="PTHR37937:SF1">
    <property type="entry name" value="CONJUGATIVE TRANSFER: DNA TRANSPORT"/>
    <property type="match status" value="1"/>
</dbReference>
<dbReference type="OrthoDB" id="5577300at2"/>
<comment type="subcellular location">
    <subcellularLocation>
        <location evidence="1">Cell membrane</location>
        <topology evidence="1">Multi-pass membrane protein</topology>
    </subcellularLocation>
</comment>
<dbReference type="InterPro" id="IPR027417">
    <property type="entry name" value="P-loop_NTPase"/>
</dbReference>
<dbReference type="EMBL" id="CP022129">
    <property type="protein sequence ID" value="ASF48107.1"/>
    <property type="molecule type" value="Genomic_DNA"/>
</dbReference>
<dbReference type="InterPro" id="IPR051539">
    <property type="entry name" value="T4SS-coupling_protein"/>
</dbReference>
<evidence type="ECO:0000313" key="9">
    <source>
        <dbReference type="Proteomes" id="UP000197019"/>
    </source>
</evidence>
<feature type="domain" description="TraD/TraG TraM recognition site" evidence="7">
    <location>
        <begin position="312"/>
        <end position="412"/>
    </location>
</feature>
<gene>
    <name evidence="8" type="ORF">CEK71_19690</name>
</gene>
<keyword evidence="5" id="KW-0472">Membrane</keyword>
<evidence type="ECO:0000313" key="8">
    <source>
        <dbReference type="EMBL" id="ASF48107.1"/>
    </source>
</evidence>
<dbReference type="Proteomes" id="UP000197019">
    <property type="component" value="Chromosome"/>
</dbReference>
<dbReference type="RefSeq" id="WP_088620977.1">
    <property type="nucleotide sequence ID" value="NZ_CP022129.1"/>
</dbReference>
<keyword evidence="9" id="KW-1185">Reference proteome</keyword>
<sequence length="522" mass="58084">MNYLNDLNTPLLKLSDKKGDVFTLDDATRGVLSIGGTGSGKTSGSGKTLAKAYLTAGFGGLVVCHKPDEAKTWKRYAKETGRENSLVILDGTAQRRFNFIDYELNRIDKGGNNTPLALDVFMKIYEFKKVVDGSGSDNNGSFWSDSVRLLLSHSIDALFLAYGEIKFSDLMQFIREIPSKLQETETAEHQTTFYFLTLVLACENSQENPERIATMRAVTNWLDSFIEMDKKTRSNIIATLDSMALDFTKGDIAKIFCTSTNVVPEMSEHGAIFLLDFPLETWQRGGIIAQNIFKYAWVRAMQRRSTAEPFRPVFLWCDEYQAFTNSYDVEFTATARSKKICTVFLTQSIPTLKAALNTNATGDAVETIISNLQTRIIHSCMDEPTRLWAANSIGKGLVYRYSENEGINEGQGRGEGEGRGQGQGGGINHHSHGFLDGGGGRAMNSNENHNRNTNNSQHHGRHEGRAKNQVIDYLLQPAFFGSQLRRGSKENRFLVDGVIVSGGKIWKHTGKPFLIASFNQKT</sequence>
<evidence type="ECO:0000259" key="7">
    <source>
        <dbReference type="Pfam" id="PF12696"/>
    </source>
</evidence>
<evidence type="ECO:0000256" key="2">
    <source>
        <dbReference type="ARBA" id="ARBA00022475"/>
    </source>
</evidence>
<dbReference type="PANTHER" id="PTHR37937">
    <property type="entry name" value="CONJUGATIVE TRANSFER: DNA TRANSPORT"/>
    <property type="match status" value="1"/>
</dbReference>
<dbReference type="AlphaFoldDB" id="A0A1Z4C3J3"/>
<dbReference type="SUPFAM" id="SSF52540">
    <property type="entry name" value="P-loop containing nucleoside triphosphate hydrolases"/>
    <property type="match status" value="1"/>
</dbReference>
<reference evidence="8 9" key="1">
    <citation type="submission" date="2017-06" db="EMBL/GenBank/DDBJ databases">
        <title>Genome Sequencing of the methanotroph Methylovulum psychrotolerants str. HV10-M2 isolated from a high-altitude environment.</title>
        <authorList>
            <person name="Mateos-Rivera A."/>
        </authorList>
    </citation>
    <scope>NUCLEOTIDE SEQUENCE [LARGE SCALE GENOMIC DNA]</scope>
    <source>
        <strain evidence="8 9">HV10_M2</strain>
    </source>
</reference>
<keyword evidence="3" id="KW-0812">Transmembrane</keyword>
<evidence type="ECO:0000256" key="4">
    <source>
        <dbReference type="ARBA" id="ARBA00022989"/>
    </source>
</evidence>
<organism evidence="8 9">
    <name type="scientific">Methylovulum psychrotolerans</name>
    <dbReference type="NCBI Taxonomy" id="1704499"/>
    <lineage>
        <taxon>Bacteria</taxon>
        <taxon>Pseudomonadati</taxon>
        <taxon>Pseudomonadota</taxon>
        <taxon>Gammaproteobacteria</taxon>
        <taxon>Methylococcales</taxon>
        <taxon>Methylococcaceae</taxon>
        <taxon>Methylovulum</taxon>
    </lineage>
</organism>
<proteinExistence type="predicted"/>
<dbReference type="InterPro" id="IPR032689">
    <property type="entry name" value="TraG-D_C"/>
</dbReference>
<evidence type="ECO:0000256" key="3">
    <source>
        <dbReference type="ARBA" id="ARBA00022692"/>
    </source>
</evidence>
<dbReference type="KEGG" id="mpsy:CEK71_19690"/>
<protein>
    <recommendedName>
        <fullName evidence="7">TraD/TraG TraM recognition site domain-containing protein</fullName>
    </recommendedName>
</protein>
<accession>A0A1Z4C3J3</accession>
<feature type="compositionally biased region" description="Low complexity" evidence="6">
    <location>
        <begin position="444"/>
        <end position="455"/>
    </location>
</feature>